<dbReference type="SUPFAM" id="SSF49785">
    <property type="entry name" value="Galactose-binding domain-like"/>
    <property type="match status" value="1"/>
</dbReference>
<dbReference type="InterPro" id="IPR008979">
    <property type="entry name" value="Galactose-bd-like_sf"/>
</dbReference>
<dbReference type="AlphaFoldDB" id="A0A2U2B7L1"/>
<evidence type="ECO:0000259" key="8">
    <source>
        <dbReference type="Pfam" id="PF16355"/>
    </source>
</evidence>
<keyword evidence="2" id="KW-0378">Hydrolase</keyword>
<feature type="domain" description="Glycoside hydrolase family 2 catalytic" evidence="6">
    <location>
        <begin position="309"/>
        <end position="431"/>
    </location>
</feature>
<dbReference type="InterPro" id="IPR006103">
    <property type="entry name" value="Glyco_hydro_2_cat"/>
</dbReference>
<feature type="domain" description="Glycoside hydrolase family 2 immunoglobulin-like beta-sandwich" evidence="5">
    <location>
        <begin position="201"/>
        <end position="306"/>
    </location>
</feature>
<dbReference type="Pfam" id="PF18565">
    <property type="entry name" value="Glyco_hydro2_C5"/>
    <property type="match status" value="1"/>
</dbReference>
<feature type="domain" description="DUF4982" evidence="8">
    <location>
        <begin position="607"/>
        <end position="667"/>
    </location>
</feature>
<dbReference type="Gene3D" id="2.60.40.10">
    <property type="entry name" value="Immunoglobulins"/>
    <property type="match status" value="3"/>
</dbReference>
<evidence type="ECO:0000313" key="11">
    <source>
        <dbReference type="Proteomes" id="UP000244956"/>
    </source>
</evidence>
<evidence type="ECO:0000259" key="9">
    <source>
        <dbReference type="Pfam" id="PF18565"/>
    </source>
</evidence>
<feature type="chain" id="PRO_5015403324" evidence="4">
    <location>
        <begin position="20"/>
        <end position="780"/>
    </location>
</feature>
<proteinExistence type="inferred from homology"/>
<dbReference type="PRINTS" id="PR00132">
    <property type="entry name" value="GLHYDRLASE2"/>
</dbReference>
<dbReference type="InterPro" id="IPR006104">
    <property type="entry name" value="Glyco_hydro_2_N"/>
</dbReference>
<keyword evidence="4" id="KW-0732">Signal</keyword>
<name>A0A2U2B7L1_9BACT</name>
<gene>
    <name evidence="10" type="ORF">DDZ16_12345</name>
</gene>
<dbReference type="InterPro" id="IPR013783">
    <property type="entry name" value="Ig-like_fold"/>
</dbReference>
<evidence type="ECO:0000256" key="1">
    <source>
        <dbReference type="ARBA" id="ARBA00007401"/>
    </source>
</evidence>
<comment type="similarity">
    <text evidence="1">Belongs to the glycosyl hydrolase 2 family.</text>
</comment>
<dbReference type="InterPro" id="IPR036156">
    <property type="entry name" value="Beta-gal/glucu_dom_sf"/>
</dbReference>
<dbReference type="PROSITE" id="PS51257">
    <property type="entry name" value="PROKAR_LIPOPROTEIN"/>
    <property type="match status" value="1"/>
</dbReference>
<dbReference type="Gene3D" id="2.60.120.260">
    <property type="entry name" value="Galactose-binding domain-like"/>
    <property type="match status" value="1"/>
</dbReference>
<evidence type="ECO:0000256" key="3">
    <source>
        <dbReference type="ARBA" id="ARBA00023295"/>
    </source>
</evidence>
<dbReference type="Pfam" id="PF02837">
    <property type="entry name" value="Glyco_hydro_2_N"/>
    <property type="match status" value="1"/>
</dbReference>
<evidence type="ECO:0000313" key="10">
    <source>
        <dbReference type="EMBL" id="PWD99048.1"/>
    </source>
</evidence>
<evidence type="ECO:0000256" key="2">
    <source>
        <dbReference type="ARBA" id="ARBA00022801"/>
    </source>
</evidence>
<dbReference type="RefSeq" id="WP_109264787.1">
    <property type="nucleotide sequence ID" value="NZ_QEWP01000009.1"/>
</dbReference>
<dbReference type="InterPro" id="IPR040605">
    <property type="entry name" value="Glyco_hydro2_dom5"/>
</dbReference>
<accession>A0A2U2B7L1</accession>
<evidence type="ECO:0000259" key="5">
    <source>
        <dbReference type="Pfam" id="PF00703"/>
    </source>
</evidence>
<dbReference type="Pfam" id="PF02836">
    <property type="entry name" value="Glyco_hydro_2_C"/>
    <property type="match status" value="1"/>
</dbReference>
<dbReference type="Proteomes" id="UP000244956">
    <property type="component" value="Unassembled WGS sequence"/>
</dbReference>
<dbReference type="OrthoDB" id="9801077at2"/>
<organism evidence="10 11">
    <name type="scientific">Marinilabilia rubra</name>
    <dbReference type="NCBI Taxonomy" id="2162893"/>
    <lineage>
        <taxon>Bacteria</taxon>
        <taxon>Pseudomonadati</taxon>
        <taxon>Bacteroidota</taxon>
        <taxon>Bacteroidia</taxon>
        <taxon>Marinilabiliales</taxon>
        <taxon>Marinilabiliaceae</taxon>
        <taxon>Marinilabilia</taxon>
    </lineage>
</organism>
<keyword evidence="11" id="KW-1185">Reference proteome</keyword>
<sequence>MKISFFSILLFLVLLSSCADGERAGKLSFNDDWRFMIQDDSVMQNSAFFQSDFDDSSWENVCLPHTAKLEPLTVNDQWQGSCWYRKSFFVPEIYDEKEIWIEFEAAMNHSLIWINGIEVSENNGGYLPVVVDATDFIIPGKENVVTVRLNNEDNPVTGPKPLTILDFNMYGGLYRNAWLIVKNKVHISHPVLEQKEAGGGIFITTPVVDEKQSVVNVKTHIKNNSDSIQSVKIVQELLLDGNLILEQTSKNDLLVKPGEDIENLQTIKVDNARLWSPDSPKLYNLKTKVLIDQVVVDSQDTRFGIRSFEFKGNELYINGEKTFLRGVNRHQEYPFVGYALSDNAQYRDAWKIKEAGYDYVRLSHYPHSPAFMDACDELGLVSIDAILGWQYYLDSDAFREYCYRSARDLVYRDRNHASVLAWEVSLNETQMPRFFMQELHDIVHRQYPGENTYTAGWKNEVYDIYFQARQHRIKHYDSIQIKPYVVSEYGDWEYFSMNAGLNQHEYGKELRYELSSRQKRGFGESRLLQQVENVQEAHNDNLNTPAFADGYWVMYDYNRGYDDEIEHSGIMDIFRLPKFSTYFFKSQRDIIKDTTLFIASYWNNDSPLDVKVFSNCDEVALYLNDELIEKRKPDSDSISYNLKHPPFTFSIDEFSPGELKAKGYIEDQLITEHVVKTPEDPVSLKLWVDKSNKEPEAGCNDLLFLYIAGVDENGTIVPDFTEKIDLLLDGDAEIMNVGKVQAEAGIATALVRIGKTGGSISLAAKSEKGLNGAVDFLVTK</sequence>
<keyword evidence="3" id="KW-0326">Glycosidase</keyword>
<dbReference type="Pfam" id="PF00703">
    <property type="entry name" value="Glyco_hydro_2"/>
    <property type="match status" value="1"/>
</dbReference>
<feature type="signal peptide" evidence="4">
    <location>
        <begin position="1"/>
        <end position="19"/>
    </location>
</feature>
<evidence type="ECO:0000256" key="4">
    <source>
        <dbReference type="SAM" id="SignalP"/>
    </source>
</evidence>
<dbReference type="InterPro" id="IPR006101">
    <property type="entry name" value="Glyco_hydro_2"/>
</dbReference>
<comment type="caution">
    <text evidence="10">The sequence shown here is derived from an EMBL/GenBank/DDBJ whole genome shotgun (WGS) entry which is preliminary data.</text>
</comment>
<feature type="domain" description="Glycosyl hydrolases family 2 sugar binding" evidence="7">
    <location>
        <begin position="37"/>
        <end position="180"/>
    </location>
</feature>
<dbReference type="Gene3D" id="3.20.20.80">
    <property type="entry name" value="Glycosidases"/>
    <property type="match status" value="1"/>
</dbReference>
<dbReference type="InterPro" id="IPR006102">
    <property type="entry name" value="Ig-like_GH2"/>
</dbReference>
<dbReference type="SUPFAM" id="SSF51445">
    <property type="entry name" value="(Trans)glycosidases"/>
    <property type="match status" value="1"/>
</dbReference>
<protein>
    <submittedName>
        <fullName evidence="10">Beta-galactosidase</fullName>
    </submittedName>
</protein>
<dbReference type="PANTHER" id="PTHR42732">
    <property type="entry name" value="BETA-GALACTOSIDASE"/>
    <property type="match status" value="1"/>
</dbReference>
<dbReference type="PANTHER" id="PTHR42732:SF1">
    <property type="entry name" value="BETA-MANNOSIDASE"/>
    <property type="match status" value="1"/>
</dbReference>
<dbReference type="Pfam" id="PF16355">
    <property type="entry name" value="DUF4982"/>
    <property type="match status" value="1"/>
</dbReference>
<dbReference type="InterPro" id="IPR017853">
    <property type="entry name" value="GH"/>
</dbReference>
<reference evidence="10 11" key="1">
    <citation type="submission" date="2018-05" db="EMBL/GenBank/DDBJ databases">
        <title>Marinilabilia rubrum sp. nov., isolated from saltern sediment.</title>
        <authorList>
            <person name="Zhang R."/>
        </authorList>
    </citation>
    <scope>NUCLEOTIDE SEQUENCE [LARGE SCALE GENOMIC DNA]</scope>
    <source>
        <strain evidence="10 11">WTE16</strain>
    </source>
</reference>
<dbReference type="GO" id="GO:0005975">
    <property type="term" value="P:carbohydrate metabolic process"/>
    <property type="evidence" value="ECO:0007669"/>
    <property type="project" value="InterPro"/>
</dbReference>
<dbReference type="GO" id="GO:0004553">
    <property type="term" value="F:hydrolase activity, hydrolyzing O-glycosyl compounds"/>
    <property type="evidence" value="ECO:0007669"/>
    <property type="project" value="InterPro"/>
</dbReference>
<dbReference type="InterPro" id="IPR051913">
    <property type="entry name" value="GH2_Domain-Containing"/>
</dbReference>
<evidence type="ECO:0000259" key="6">
    <source>
        <dbReference type="Pfam" id="PF02836"/>
    </source>
</evidence>
<feature type="domain" description="Glycoside hydrolase family 2" evidence="9">
    <location>
        <begin position="692"/>
        <end position="768"/>
    </location>
</feature>
<dbReference type="EMBL" id="QEWP01000009">
    <property type="protein sequence ID" value="PWD99048.1"/>
    <property type="molecule type" value="Genomic_DNA"/>
</dbReference>
<dbReference type="SUPFAM" id="SSF49303">
    <property type="entry name" value="beta-Galactosidase/glucuronidase domain"/>
    <property type="match status" value="1"/>
</dbReference>
<evidence type="ECO:0000259" key="7">
    <source>
        <dbReference type="Pfam" id="PF02837"/>
    </source>
</evidence>
<dbReference type="InterPro" id="IPR032311">
    <property type="entry name" value="DUF4982"/>
</dbReference>